<reference evidence="2" key="1">
    <citation type="journal article" date="2020" name="mSystems">
        <title>Genome- and Community-Level Interaction Insights into Carbon Utilization and Element Cycling Functions of Hydrothermarchaeota in Hydrothermal Sediment.</title>
        <authorList>
            <person name="Zhou Z."/>
            <person name="Liu Y."/>
            <person name="Xu W."/>
            <person name="Pan J."/>
            <person name="Luo Z.H."/>
            <person name="Li M."/>
        </authorList>
    </citation>
    <scope>NUCLEOTIDE SEQUENCE [LARGE SCALE GENOMIC DNA]</scope>
    <source>
        <strain evidence="2">HyVt-76</strain>
    </source>
</reference>
<dbReference type="EMBL" id="DRTD01000280">
    <property type="protein sequence ID" value="HHE54884.1"/>
    <property type="molecule type" value="Genomic_DNA"/>
</dbReference>
<proteinExistence type="inferred from homology"/>
<dbReference type="Proteomes" id="UP000886111">
    <property type="component" value="Unassembled WGS sequence"/>
</dbReference>
<dbReference type="Gene3D" id="3.30.420.40">
    <property type="match status" value="2"/>
</dbReference>
<dbReference type="PANTHER" id="PTHR18964:SF149">
    <property type="entry name" value="BIFUNCTIONAL UDP-N-ACETYLGLUCOSAMINE 2-EPIMERASE_N-ACETYLMANNOSAMINE KINASE"/>
    <property type="match status" value="1"/>
</dbReference>
<accession>A0A7V5H2Y1</accession>
<dbReference type="SUPFAM" id="SSF53067">
    <property type="entry name" value="Actin-like ATPase domain"/>
    <property type="match status" value="1"/>
</dbReference>
<dbReference type="InterPro" id="IPR043129">
    <property type="entry name" value="ATPase_NBD"/>
</dbReference>
<name>A0A7V5H2Y1_CALAY</name>
<dbReference type="InterPro" id="IPR000600">
    <property type="entry name" value="ROK"/>
</dbReference>
<dbReference type="AlphaFoldDB" id="A0A7V5H2Y1"/>
<comment type="caution">
    <text evidence="2">The sequence shown here is derived from an EMBL/GenBank/DDBJ whole genome shotgun (WGS) entry which is preliminary data.</text>
</comment>
<dbReference type="Pfam" id="PF00480">
    <property type="entry name" value="ROK"/>
    <property type="match status" value="1"/>
</dbReference>
<sequence length="292" mass="31768">MDLTNQAIIGVDLGGTKIHAARIHEARVEASVRQNFSANGNEEQVLTEIIEVVNQLNDGSLAAIGIGVPGLVDLNHGLVLDVVNIPSWKNVPLQAQLEQYFEVPVFINNDANCFALGEKYFGHGRQVESLVGLTLGTGMGAGIVINGKLYCGTHCGAGEFGMLPYLNHNYEFYCSGQFFRNVYGLDGHNLFDLAKKGDPQALKIFNEFGHHLGMALTAIFYALAPQMIVLGGSVSKSFPFFEKAMRRTLQKVEYQSALQEMQIVVSNNPETPALGAAALALQSEKLNVHFDI</sequence>
<gene>
    <name evidence="2" type="ORF">ENL21_03820</name>
</gene>
<protein>
    <submittedName>
        <fullName evidence="2">ROK family protein</fullName>
    </submittedName>
</protein>
<dbReference type="CDD" id="cd23763">
    <property type="entry name" value="ASKHA_ATPase_ROK"/>
    <property type="match status" value="1"/>
</dbReference>
<evidence type="ECO:0000256" key="1">
    <source>
        <dbReference type="ARBA" id="ARBA00006479"/>
    </source>
</evidence>
<organism evidence="2">
    <name type="scientific">Caldithrix abyssi</name>
    <dbReference type="NCBI Taxonomy" id="187145"/>
    <lineage>
        <taxon>Bacteria</taxon>
        <taxon>Pseudomonadati</taxon>
        <taxon>Calditrichota</taxon>
        <taxon>Calditrichia</taxon>
        <taxon>Calditrichales</taxon>
        <taxon>Calditrichaceae</taxon>
        <taxon>Caldithrix</taxon>
    </lineage>
</organism>
<comment type="similarity">
    <text evidence="1">Belongs to the ROK (NagC/XylR) family.</text>
</comment>
<dbReference type="PANTHER" id="PTHR18964">
    <property type="entry name" value="ROK (REPRESSOR, ORF, KINASE) FAMILY"/>
    <property type="match status" value="1"/>
</dbReference>
<evidence type="ECO:0000313" key="2">
    <source>
        <dbReference type="EMBL" id="HHE54884.1"/>
    </source>
</evidence>